<protein>
    <submittedName>
        <fullName evidence="1">Uncharacterized protein</fullName>
    </submittedName>
</protein>
<evidence type="ECO:0000313" key="1">
    <source>
        <dbReference type="EMBL" id="PFE09222.1"/>
    </source>
</evidence>
<evidence type="ECO:0000313" key="2">
    <source>
        <dbReference type="Proteomes" id="UP000220032"/>
    </source>
</evidence>
<name>A0A1D3NPP1_BACCE</name>
<sequence length="65" mass="7159">MHRQEIASVSVTGVGSFTFEENNVSSTIEQPLSKLIPDSVLQLIEAESEDLQLTGRVIGQFKRVV</sequence>
<comment type="caution">
    <text evidence="1">The sequence shown here is derived from an EMBL/GenBank/DDBJ whole genome shotgun (WGS) entry which is preliminary data.</text>
</comment>
<dbReference type="RefSeq" id="WP_088097897.1">
    <property type="nucleotide sequence ID" value="NZ_FMJG01000030.1"/>
</dbReference>
<dbReference type="AlphaFoldDB" id="A0A1D3NPP1"/>
<dbReference type="Proteomes" id="UP000220032">
    <property type="component" value="Unassembled WGS sequence"/>
</dbReference>
<dbReference type="EMBL" id="NTRR01000053">
    <property type="protein sequence ID" value="PFE09222.1"/>
    <property type="molecule type" value="Genomic_DNA"/>
</dbReference>
<organism evidence="1 2">
    <name type="scientific">Bacillus cereus</name>
    <dbReference type="NCBI Taxonomy" id="1396"/>
    <lineage>
        <taxon>Bacteria</taxon>
        <taxon>Bacillati</taxon>
        <taxon>Bacillota</taxon>
        <taxon>Bacilli</taxon>
        <taxon>Bacillales</taxon>
        <taxon>Bacillaceae</taxon>
        <taxon>Bacillus</taxon>
        <taxon>Bacillus cereus group</taxon>
    </lineage>
</organism>
<accession>A0A1D3NPP1</accession>
<gene>
    <name evidence="1" type="ORF">CN307_26650</name>
</gene>
<proteinExistence type="predicted"/>
<reference evidence="1 2" key="1">
    <citation type="submission" date="2017-09" db="EMBL/GenBank/DDBJ databases">
        <title>Large-scale bioinformatics analysis of Bacillus genomes uncovers conserved roles of natural products in bacterial physiology.</title>
        <authorList>
            <consortium name="Agbiome Team Llc"/>
            <person name="Bleich R.M."/>
            <person name="Grubbs K.J."/>
            <person name="Santa Maria K.C."/>
            <person name="Allen S.E."/>
            <person name="Farag S."/>
            <person name="Shank E.A."/>
            <person name="Bowers A."/>
        </authorList>
    </citation>
    <scope>NUCLEOTIDE SEQUENCE [LARGE SCALE GENOMIC DNA]</scope>
    <source>
        <strain evidence="1 2">AFS022681</strain>
    </source>
</reference>